<dbReference type="EMBL" id="JAHIBW010000019">
    <property type="protein sequence ID" value="KAG7301771.1"/>
    <property type="molecule type" value="Genomic_DNA"/>
</dbReference>
<evidence type="ECO:0000256" key="2">
    <source>
        <dbReference type="SAM" id="Phobius"/>
    </source>
</evidence>
<reference evidence="3 4" key="1">
    <citation type="submission" date="2021-06" db="EMBL/GenBank/DDBJ databases">
        <title>A haploid diamondback moth (Plutella xylostella L.) genome assembly resolves 31 chromosomes and identifies a diamide resistance mutation.</title>
        <authorList>
            <person name="Ward C.M."/>
            <person name="Perry K.D."/>
            <person name="Baker G."/>
            <person name="Powis K."/>
            <person name="Heckel D.G."/>
            <person name="Baxter S.W."/>
        </authorList>
    </citation>
    <scope>NUCLEOTIDE SEQUENCE [LARGE SCALE GENOMIC DNA]</scope>
    <source>
        <strain evidence="3 4">LV</strain>
        <tissue evidence="3">Single pupa</tissue>
    </source>
</reference>
<evidence type="ECO:0000313" key="4">
    <source>
        <dbReference type="Proteomes" id="UP000823941"/>
    </source>
</evidence>
<keyword evidence="2" id="KW-0472">Membrane</keyword>
<name>A0ABQ7Q9A9_PLUXY</name>
<gene>
    <name evidence="3" type="ORF">JYU34_014788</name>
</gene>
<sequence length="118" mass="13212">MGNTIKPQKEEVIINQNGIGSTNSASTEQLQFHVSAISIVMMMILGLLLLLAAYLAYKCYKKCHHDWINDQILRQNLRRSLFRSRALRASPRADEPRCAGCGARTRPAEELDVESGNP</sequence>
<evidence type="ECO:0000256" key="1">
    <source>
        <dbReference type="SAM" id="MobiDB-lite"/>
    </source>
</evidence>
<keyword evidence="2" id="KW-0812">Transmembrane</keyword>
<accession>A0ABQ7Q9A9</accession>
<dbReference type="Proteomes" id="UP000823941">
    <property type="component" value="Chromosome 19"/>
</dbReference>
<keyword evidence="4" id="KW-1185">Reference proteome</keyword>
<organism evidence="3 4">
    <name type="scientific">Plutella xylostella</name>
    <name type="common">Diamondback moth</name>
    <name type="synonym">Plutella maculipennis</name>
    <dbReference type="NCBI Taxonomy" id="51655"/>
    <lineage>
        <taxon>Eukaryota</taxon>
        <taxon>Metazoa</taxon>
        <taxon>Ecdysozoa</taxon>
        <taxon>Arthropoda</taxon>
        <taxon>Hexapoda</taxon>
        <taxon>Insecta</taxon>
        <taxon>Pterygota</taxon>
        <taxon>Neoptera</taxon>
        <taxon>Endopterygota</taxon>
        <taxon>Lepidoptera</taxon>
        <taxon>Glossata</taxon>
        <taxon>Ditrysia</taxon>
        <taxon>Yponomeutoidea</taxon>
        <taxon>Plutellidae</taxon>
        <taxon>Plutella</taxon>
    </lineage>
</organism>
<feature type="region of interest" description="Disordered" evidence="1">
    <location>
        <begin position="88"/>
        <end position="118"/>
    </location>
</feature>
<comment type="caution">
    <text evidence="3">The sequence shown here is derived from an EMBL/GenBank/DDBJ whole genome shotgun (WGS) entry which is preliminary data.</text>
</comment>
<protein>
    <submittedName>
        <fullName evidence="3">Uncharacterized protein</fullName>
    </submittedName>
</protein>
<keyword evidence="2" id="KW-1133">Transmembrane helix</keyword>
<proteinExistence type="predicted"/>
<evidence type="ECO:0000313" key="3">
    <source>
        <dbReference type="EMBL" id="KAG7301771.1"/>
    </source>
</evidence>
<feature type="transmembrane region" description="Helical" evidence="2">
    <location>
        <begin position="32"/>
        <end position="57"/>
    </location>
</feature>